<dbReference type="InterPro" id="IPR050955">
    <property type="entry name" value="Plant_Biomass_Hydrol_Est"/>
</dbReference>
<keyword evidence="2" id="KW-0378">Hydrolase</keyword>
<dbReference type="Gene3D" id="3.40.50.1820">
    <property type="entry name" value="alpha/beta hydrolase"/>
    <property type="match status" value="1"/>
</dbReference>
<reference evidence="4" key="1">
    <citation type="journal article" date="2019" name="Int. J. Syst. Evol. Microbiol.">
        <title>The Global Catalogue of Microorganisms (GCM) 10K type strain sequencing project: providing services to taxonomists for standard genome sequencing and annotation.</title>
        <authorList>
            <consortium name="The Broad Institute Genomics Platform"/>
            <consortium name="The Broad Institute Genome Sequencing Center for Infectious Disease"/>
            <person name="Wu L."/>
            <person name="Ma J."/>
        </authorList>
    </citation>
    <scope>NUCLEOTIDE SEQUENCE [LARGE SCALE GENOMIC DNA]</scope>
    <source>
        <strain evidence="4">CECT 7798</strain>
    </source>
</reference>
<dbReference type="PANTHER" id="PTHR43037:SF5">
    <property type="entry name" value="FERULOYL ESTERASE"/>
    <property type="match status" value="1"/>
</dbReference>
<organism evidence="3 4">
    <name type="scientific">Chryseobacterium tructae</name>
    <dbReference type="NCBI Taxonomy" id="1037380"/>
    <lineage>
        <taxon>Bacteria</taxon>
        <taxon>Pseudomonadati</taxon>
        <taxon>Bacteroidota</taxon>
        <taxon>Flavobacteriia</taxon>
        <taxon>Flavobacteriales</taxon>
        <taxon>Weeksellaceae</taxon>
        <taxon>Chryseobacterium group</taxon>
        <taxon>Chryseobacterium</taxon>
    </lineage>
</organism>
<dbReference type="RefSeq" id="WP_290296955.1">
    <property type="nucleotide sequence ID" value="NZ_JAUFQR010000001.1"/>
</dbReference>
<accession>A0ABV7XTW6</accession>
<dbReference type="PANTHER" id="PTHR43037">
    <property type="entry name" value="UNNAMED PRODUCT-RELATED"/>
    <property type="match status" value="1"/>
</dbReference>
<dbReference type="InterPro" id="IPR029058">
    <property type="entry name" value="AB_hydrolase_fold"/>
</dbReference>
<sequence length="390" mass="44887">MKKHSQIKSIKYLPLFYMFIFQPLTGQNYEQLILEAQDNIQKKDFCKALVNYNLALKTNEGVSEKNPYTFYYAAKSASYCNDNNKSIQWLSEAQKKGLGNKPGEINHIEKDSAFEKLHELKEWNEIIGKMKESMIEKQAIEDKLNKEWNQSIQENALKLMDKKSLTTGSGYALFFTQVKDLKVPYLVFIPQKFDFKKPSKMIVYLHGGIVSTDRFNHDQHQLQQEPIFSIADTLNTIVVYPLGKKDFGWVNQQEAFDNIFTIINNVEKNFKIDEKNILLGGMSNGGNATFYFASQKPNLFKGFFAISANPNAFPKKIEFKNLAQGKKLITLNSQDDSVYNFKEVEKAYLDHKAAAKDWELRSIQEGEHGFIYNPENGKDLLAEVVKSLME</sequence>
<name>A0ABV7XTW6_9FLAO</name>
<dbReference type="EMBL" id="JBHRYO010000002">
    <property type="protein sequence ID" value="MFC3756446.1"/>
    <property type="molecule type" value="Genomic_DNA"/>
</dbReference>
<proteinExistence type="predicted"/>
<keyword evidence="4" id="KW-1185">Reference proteome</keyword>
<protein>
    <submittedName>
        <fullName evidence="3">Uncharacterized protein</fullName>
    </submittedName>
</protein>
<comment type="caution">
    <text evidence="3">The sequence shown here is derived from an EMBL/GenBank/DDBJ whole genome shotgun (WGS) entry which is preliminary data.</text>
</comment>
<dbReference type="SUPFAM" id="SSF53474">
    <property type="entry name" value="alpha/beta-Hydrolases"/>
    <property type="match status" value="1"/>
</dbReference>
<evidence type="ECO:0000256" key="2">
    <source>
        <dbReference type="ARBA" id="ARBA00022801"/>
    </source>
</evidence>
<keyword evidence="1" id="KW-0732">Signal</keyword>
<evidence type="ECO:0000256" key="1">
    <source>
        <dbReference type="ARBA" id="ARBA00022729"/>
    </source>
</evidence>
<dbReference type="Proteomes" id="UP001595735">
    <property type="component" value="Unassembled WGS sequence"/>
</dbReference>
<gene>
    <name evidence="3" type="ORF">ACFONJ_10755</name>
</gene>
<evidence type="ECO:0000313" key="4">
    <source>
        <dbReference type="Proteomes" id="UP001595735"/>
    </source>
</evidence>
<evidence type="ECO:0000313" key="3">
    <source>
        <dbReference type="EMBL" id="MFC3756446.1"/>
    </source>
</evidence>